<feature type="region of interest" description="Disordered" evidence="1">
    <location>
        <begin position="23"/>
        <end position="137"/>
    </location>
</feature>
<feature type="signal peptide" evidence="2">
    <location>
        <begin position="1"/>
        <end position="23"/>
    </location>
</feature>
<feature type="compositionally biased region" description="Low complexity" evidence="1">
    <location>
        <begin position="887"/>
        <end position="900"/>
    </location>
</feature>
<feature type="region of interest" description="Disordered" evidence="1">
    <location>
        <begin position="877"/>
        <end position="911"/>
    </location>
</feature>
<organism evidence="4 5">
    <name type="scientific">Mycolicibacterium iranicum</name>
    <name type="common">Mycobacterium iranicum</name>
    <dbReference type="NCBI Taxonomy" id="912594"/>
    <lineage>
        <taxon>Bacteria</taxon>
        <taxon>Bacillati</taxon>
        <taxon>Actinomycetota</taxon>
        <taxon>Actinomycetes</taxon>
        <taxon>Mycobacteriales</taxon>
        <taxon>Mycobacteriaceae</taxon>
        <taxon>Mycolicibacterium</taxon>
    </lineage>
</organism>
<dbReference type="InterPro" id="IPR013783">
    <property type="entry name" value="Ig-like_fold"/>
</dbReference>
<dbReference type="InterPro" id="IPR010221">
    <property type="entry name" value="VCBS_dom"/>
</dbReference>
<dbReference type="InterPro" id="IPR051200">
    <property type="entry name" value="Host-pathogen_enzymatic-act"/>
</dbReference>
<keyword evidence="5" id="KW-1185">Reference proteome</keyword>
<dbReference type="SUPFAM" id="SSF51004">
    <property type="entry name" value="C-terminal (heme d1) domain of cytochrome cd1-nitrite reductase"/>
    <property type="match status" value="1"/>
</dbReference>
<dbReference type="InterPro" id="IPR015943">
    <property type="entry name" value="WD40/YVTN_repeat-like_dom_sf"/>
</dbReference>
<dbReference type="SUPFAM" id="SSF63829">
    <property type="entry name" value="Calcium-dependent phosphotriesterase"/>
    <property type="match status" value="2"/>
</dbReference>
<dbReference type="NCBIfam" id="NF012211">
    <property type="entry name" value="tand_rpt_95"/>
    <property type="match status" value="1"/>
</dbReference>
<dbReference type="EMBL" id="JACHVU010000001">
    <property type="protein sequence ID" value="MBB2988918.1"/>
    <property type="molecule type" value="Genomic_DNA"/>
</dbReference>
<evidence type="ECO:0000256" key="1">
    <source>
        <dbReference type="SAM" id="MobiDB-lite"/>
    </source>
</evidence>
<dbReference type="InterPro" id="IPR002126">
    <property type="entry name" value="Cadherin-like_dom"/>
</dbReference>
<feature type="chain" id="PRO_5032352115" evidence="2">
    <location>
        <begin position="24"/>
        <end position="2243"/>
    </location>
</feature>
<feature type="compositionally biased region" description="Polar residues" evidence="1">
    <location>
        <begin position="665"/>
        <end position="676"/>
    </location>
</feature>
<evidence type="ECO:0000256" key="2">
    <source>
        <dbReference type="SAM" id="SignalP"/>
    </source>
</evidence>
<dbReference type="GO" id="GO:0007156">
    <property type="term" value="P:homophilic cell adhesion via plasma membrane adhesion molecules"/>
    <property type="evidence" value="ECO:0007669"/>
    <property type="project" value="InterPro"/>
</dbReference>
<dbReference type="NCBIfam" id="TIGR02276">
    <property type="entry name" value="beta_rpt_yvtn"/>
    <property type="match status" value="1"/>
</dbReference>
<dbReference type="Proteomes" id="UP000550501">
    <property type="component" value="Unassembled WGS sequence"/>
</dbReference>
<feature type="compositionally biased region" description="Basic and acidic residues" evidence="1">
    <location>
        <begin position="98"/>
        <end position="110"/>
    </location>
</feature>
<dbReference type="SUPFAM" id="SSF101898">
    <property type="entry name" value="NHL repeat"/>
    <property type="match status" value="1"/>
</dbReference>
<gene>
    <name evidence="4" type="ORF">FHR72_000375</name>
</gene>
<comment type="caution">
    <text evidence="4">The sequence shown here is derived from an EMBL/GenBank/DDBJ whole genome shotgun (WGS) entry which is preliminary data.</text>
</comment>
<dbReference type="GO" id="GO:0005509">
    <property type="term" value="F:calcium ion binding"/>
    <property type="evidence" value="ECO:0007669"/>
    <property type="project" value="InterPro"/>
</dbReference>
<dbReference type="InterPro" id="IPR011048">
    <property type="entry name" value="Haem_d1_sf"/>
</dbReference>
<dbReference type="SUPFAM" id="SSF53474">
    <property type="entry name" value="alpha/beta-Hydrolases"/>
    <property type="match status" value="1"/>
</dbReference>
<dbReference type="PANTHER" id="PTHR47197:SF3">
    <property type="entry name" value="DIHYDRO-HEME D1 DEHYDROGENASE"/>
    <property type="match status" value="1"/>
</dbReference>
<feature type="region of interest" description="Disordered" evidence="1">
    <location>
        <begin position="665"/>
        <end position="699"/>
    </location>
</feature>
<dbReference type="GO" id="GO:0016020">
    <property type="term" value="C:membrane"/>
    <property type="evidence" value="ECO:0007669"/>
    <property type="project" value="InterPro"/>
</dbReference>
<dbReference type="PROSITE" id="PS50268">
    <property type="entry name" value="CADHERIN_2"/>
    <property type="match status" value="1"/>
</dbReference>
<reference evidence="4 5" key="1">
    <citation type="submission" date="2020-08" db="EMBL/GenBank/DDBJ databases">
        <title>The Agave Microbiome: Exploring the role of microbial communities in plant adaptations to desert environments.</title>
        <authorList>
            <person name="Partida-Martinez L.P."/>
        </authorList>
    </citation>
    <scope>NUCLEOTIDE SEQUENCE [LARGE SCALE GENOMIC DNA]</scope>
    <source>
        <strain evidence="4 5">AT2.18</strain>
    </source>
</reference>
<dbReference type="GO" id="GO:0005975">
    <property type="term" value="P:carbohydrate metabolic process"/>
    <property type="evidence" value="ECO:0007669"/>
    <property type="project" value="UniProtKB-ARBA"/>
</dbReference>
<sequence>MGALAVALGIGAAVASCPGIALADPEASTSSSTDGVGSGSGRGDAVRDAPQTETETEDTSSSSGESPDPESVDPDIVDEDTVETSGPDVPPSEGKAVTSRDRAGSSGRDDSEAEGEATGGSAATESAPADEFGGPARADKAVGADEVLPNTTLTPNAATLEEGLPVKAAAAVLAEPPPPPVELVELANEGSGSAGPVQRWLTAALKPLMGTDPAAPPDSPLLLAFLAAARRAGDPTLTQQAAATTSTSAEVLWPDDAVVVSSRIGKYLQGIVLSPDGRRLYVADMDSGSVRVVDAGSGRPLRSISVGEGPYGLALTPDGKRLFVTVNAENIVKIIDTATNRVIGEPIAIPEDPRQIVVSPDGRRVYVSHSQNFNRDSAITVIDVATLKAVGAPMAVAGGQQFMAVSRDGKRLFVQTYDFDAQATHVAVLDAATGAVIGPKIPTTAAVLAVSPDEQRFYAAGENNTVHIIDAASGTTIGDVISVTSMSSSMAVSPDGTRLYVYGFGSDWGVVSVVDTSNSTVLSAIEIGAWPGEITISADGRRIYTSGTNGTVTVIDTAKLEGKNSAPVVTIRRQGSPSSSGRVTGSVVAIDSDKDRLTYTGMTTGKGTATVTSGGSFTYTPTAAARHAAAANDAPASAKTDTFTVTVSDGKGGIASVPITVTIPPLNSTPTSTRSTVAKPDPASGVVTGRITSRDRDGDTLTYTASPLTSGAITLNADGTFNYAPTEAAREKARTTRGTDTERFKITVDDGHGGIKTVSVSVTIAPRNDAPQTGIPTTAAPNATTGAVTGTVNAVDPDGDRIIYTAGTTTTGKGRFTVTSRGSFTYAPTPAARAAAGNGDPSTATDTINVTAKDSLGAVATIPVTIAILPTNSAPGNAKPILNEPNTSTGTVTGTVTATDPDGDPLTYGGSTDTAKGTVTVNTNGSFTYTPTGSARHAAAALNAPASAKTDTFAVTITDGRGGVTTVPVSVSISPRNTAPTATVDAGQPNPTTGVVFGTVIGSDPDGDTLTYSGTASTEKGAVTVGANGSFTYTPTAAARAAAATSGAPASAKTDTFTVSIADGYGGVAYVPVVLAISPAKTNRPPQVGNPAFGYSTDQRTGVVSGTVQVIDPDGDGLHYRLANPIDPGLGAVTIDAATGNWTYTPTRRAREIAYSTAEFDTATFSVIATDGDADIHVDVEAPIAEVGPSPNNGPPVVAETAFTVDAVDDRTGAISGHMNITDPDGDPLSFSVPNLPAGGALSVNAATGQWTYMPSAQEIARAWTERKAYSVQFSVSVTDGLHSASVPVAAEALASIAAVTNGLEMRGSRPNGVAVAADGRIYVINDGAASLSILEPDGRVVRTVRVGRSPSDVAIDGRGRVWITDAQDGTVSILDADAAQLRTIAVGAVPTSISMSADRAYITNFGSDSVSVIDLDDYTTQTLAGIGSGPIDAVVDSNGVVYVANFGDSTITLVNQNGQILRTVSSGGRNPSGIAVDGGTIYVTHPLDDNVTVISGQLSQPLRAVSRSQQVTSNSSDLTYFNIRVLGAPTRITRDGAGRIYVTTSAGKTISVINPATLAASTIGVGANANSVYADDRGNIYVTNGALNTVSVINAVTNSVIHHNVGVRTGTVNIDSAGNLVLLNDYDGTRLPIASSQPDPARGLPSIARVYGDYSNFVVSDDNLMLYAVRRTSLGIEIAAIDPVTNRVVSTLSIPSAGVSAAGNGMAIAAYGTRLFVTSHVQETGRYRALVHVVDTSGPALELDRSPIELNQGSDFAYIQDLAVNADGTELYVIGERVYLPTDADVPNPRQLHPVGTIWIVDVADQVDITRVSIPESMRQEGIVQGLALANDGEHFYVGITPGVTGAGNYHLGVVDTKTRQLSTLFITRLTDSDLFSQRLAISPDGTRVFTETGHIVSIAASQPYVVADTRLEIDRSSTSPQITGMAVSRDGTKVYVTRWNGGLEVFDATAGSQIGETIALGGRALKLRTSDEGGTLYLLSGVDYVAGIADANSVEDLWKNVRNLPNDGNGGVFVQTVRNDLGQNRLIVYIGGTVPAYLLTGNQAIGENVPTELGNVKGDQVAAIKNVLQQCRENATCGTVSEVMIVGYSQGGIDAQNLANQWARLGFDAPLGTILTFGSPVTSNVNLDVLHIQDAQDEVVIPELVARYIIDAAIPFPDWLMQSLTKARRLASDRGQILIGNAATENYFLDPFRVHGTYATYQDLAKMYDEGHYGNFAADAAIDRFLSSDVIVPGNPTPTPL</sequence>
<dbReference type="SUPFAM" id="SSF50969">
    <property type="entry name" value="YVTN repeat-like/Quinoprotein amine dehydrogenase"/>
    <property type="match status" value="1"/>
</dbReference>
<dbReference type="Pfam" id="PF17803">
    <property type="entry name" value="Cadherin_4"/>
    <property type="match status" value="1"/>
</dbReference>
<dbReference type="Pfam" id="PF17963">
    <property type="entry name" value="Big_9"/>
    <property type="match status" value="5"/>
</dbReference>
<accession>A0A839PXK0</accession>
<name>A0A839PXK0_MYCIR</name>
<dbReference type="InterPro" id="IPR011044">
    <property type="entry name" value="Quino_amine_DH_bsu"/>
</dbReference>
<evidence type="ECO:0000259" key="3">
    <source>
        <dbReference type="PROSITE" id="PS50268"/>
    </source>
</evidence>
<evidence type="ECO:0000313" key="5">
    <source>
        <dbReference type="Proteomes" id="UP000550501"/>
    </source>
</evidence>
<dbReference type="RefSeq" id="WP_183466198.1">
    <property type="nucleotide sequence ID" value="NZ_JACHVU010000001.1"/>
</dbReference>
<dbReference type="InterPro" id="IPR029058">
    <property type="entry name" value="AB_hydrolase_fold"/>
</dbReference>
<dbReference type="InterPro" id="IPR011964">
    <property type="entry name" value="YVTN_b-propeller_repeat"/>
</dbReference>
<dbReference type="PANTHER" id="PTHR47197">
    <property type="entry name" value="PROTEIN NIRF"/>
    <property type="match status" value="1"/>
</dbReference>
<dbReference type="NCBIfam" id="TIGR01965">
    <property type="entry name" value="VCBS_repeat"/>
    <property type="match status" value="7"/>
</dbReference>
<protein>
    <submittedName>
        <fullName evidence="4">YVTN family beta-propeller protein/VCBS repeat-containing protein</fullName>
    </submittedName>
</protein>
<proteinExistence type="predicted"/>
<feature type="compositionally biased region" description="Acidic residues" evidence="1">
    <location>
        <begin position="67"/>
        <end position="82"/>
    </location>
</feature>
<dbReference type="InterPro" id="IPR001680">
    <property type="entry name" value="WD40_rpt"/>
</dbReference>
<evidence type="ECO:0000313" key="4">
    <source>
        <dbReference type="EMBL" id="MBB2988918.1"/>
    </source>
</evidence>
<feature type="domain" description="Cadherin" evidence="3">
    <location>
        <begin position="771"/>
        <end position="882"/>
    </location>
</feature>
<dbReference type="SMART" id="SM00320">
    <property type="entry name" value="WD40"/>
    <property type="match status" value="4"/>
</dbReference>
<dbReference type="Gene3D" id="2.130.10.10">
    <property type="entry name" value="YVTN repeat-like/Quinoprotein amine dehydrogenase"/>
    <property type="match status" value="6"/>
</dbReference>
<keyword evidence="2" id="KW-0732">Signal</keyword>
<dbReference type="Gene3D" id="2.60.40.10">
    <property type="entry name" value="Immunoglobulins"/>
    <property type="match status" value="1"/>
</dbReference>
<dbReference type="InterPro" id="IPR040853">
    <property type="entry name" value="RapA2_cadherin-like"/>
</dbReference>